<feature type="transmembrane region" description="Helical" evidence="6">
    <location>
        <begin position="440"/>
        <end position="461"/>
    </location>
</feature>
<feature type="transmembrane region" description="Helical" evidence="6">
    <location>
        <begin position="326"/>
        <end position="350"/>
    </location>
</feature>
<proteinExistence type="inferred from homology"/>
<evidence type="ECO:0000313" key="9">
    <source>
        <dbReference type="Proteomes" id="UP001432216"/>
    </source>
</evidence>
<evidence type="ECO:0000256" key="6">
    <source>
        <dbReference type="SAM" id="Phobius"/>
    </source>
</evidence>
<gene>
    <name evidence="8" type="ORF">IAS62_005832</name>
</gene>
<evidence type="ECO:0000256" key="3">
    <source>
        <dbReference type="ARBA" id="ARBA00022692"/>
    </source>
</evidence>
<feature type="transmembrane region" description="Helical" evidence="6">
    <location>
        <begin position="94"/>
        <end position="118"/>
    </location>
</feature>
<feature type="transmembrane region" description="Helical" evidence="6">
    <location>
        <begin position="283"/>
        <end position="306"/>
    </location>
</feature>
<feature type="transmembrane region" description="Helical" evidence="6">
    <location>
        <begin position="68"/>
        <end position="87"/>
    </location>
</feature>
<comment type="subcellular location">
    <subcellularLocation>
        <location evidence="1">Membrane</location>
        <topology evidence="1">Multi-pass membrane protein</topology>
    </subcellularLocation>
</comment>
<dbReference type="GeneID" id="89992601"/>
<feature type="transmembrane region" description="Helical" evidence="6">
    <location>
        <begin position="371"/>
        <end position="392"/>
    </location>
</feature>
<evidence type="ECO:0000256" key="2">
    <source>
        <dbReference type="ARBA" id="ARBA00008066"/>
    </source>
</evidence>
<evidence type="ECO:0000259" key="7">
    <source>
        <dbReference type="Pfam" id="PF01490"/>
    </source>
</evidence>
<comment type="similarity">
    <text evidence="2">Belongs to the amino acid/polyamine transporter 2 family.</text>
</comment>
<feature type="transmembrane region" description="Helical" evidence="6">
    <location>
        <begin position="398"/>
        <end position="419"/>
    </location>
</feature>
<dbReference type="Proteomes" id="UP001432216">
    <property type="component" value="Chromosome 11"/>
</dbReference>
<dbReference type="RefSeq" id="XP_064723703.1">
    <property type="nucleotide sequence ID" value="XM_064867631.1"/>
</dbReference>
<dbReference type="PANTHER" id="PTHR22950:SF479">
    <property type="entry name" value="AMINO ACID TRANSPORTER (EUROFUNG)-RELATED"/>
    <property type="match status" value="1"/>
</dbReference>
<name>A0ABZ2B2Y4_9TREE</name>
<feature type="transmembrane region" description="Helical" evidence="6">
    <location>
        <begin position="169"/>
        <end position="189"/>
    </location>
</feature>
<evidence type="ECO:0000313" key="8">
    <source>
        <dbReference type="EMBL" id="WVO24464.1"/>
    </source>
</evidence>
<dbReference type="InterPro" id="IPR013057">
    <property type="entry name" value="AA_transpt_TM"/>
</dbReference>
<evidence type="ECO:0000256" key="1">
    <source>
        <dbReference type="ARBA" id="ARBA00004141"/>
    </source>
</evidence>
<feature type="transmembrane region" description="Helical" evidence="6">
    <location>
        <begin position="201"/>
        <end position="223"/>
    </location>
</feature>
<evidence type="ECO:0000256" key="5">
    <source>
        <dbReference type="ARBA" id="ARBA00023136"/>
    </source>
</evidence>
<keyword evidence="3 6" id="KW-0812">Transmembrane</keyword>
<sequence>MPDNKTLAADVGAAHLEDDKAAYQNPTTTITPVVEQEYSGKERYDIDPFEAQREARGEDYVEFRTMGWIQAGLVSTAESIALGLLSFPSIFLRLGMVGGVITTVGAGTLAYFTAWIMVDFKLKHPGVMHFGDAGGVLFGNWGRRILGIGLSMGLAGSHALIGKQALSTLSSNAICSVWYAVIVCIVSVLMSISREFGKLSLMSFISISAILIASGITIVATGIQDSSVLVRNDVPIAWHAVPTNPTLVDVIGGLTNVFFAYGGNMAVFSFCSEMKRPQDFKKSFIIVQGLGILSYTVVGATIYAFGGQYVTSPALSMTTRPVRITAYSIALVTIMISGIIAVNVGAKYLYIVVFRRKDLLTSPSIKARLSWVGLVAFMWTVGFIIAELIPFFNQLLTIISSLFSVWFTFGLCGVMWFYDIHPLFAKNDESRALDTPMKKFLYICSIIAIVLSVATAPLGLYSAAESIKAGYSAGTFSHPFSC</sequence>
<feature type="transmembrane region" description="Helical" evidence="6">
    <location>
        <begin position="250"/>
        <end position="271"/>
    </location>
</feature>
<reference evidence="8 9" key="1">
    <citation type="submission" date="2024-01" db="EMBL/GenBank/DDBJ databases">
        <title>Comparative genomics of Cryptococcus and Kwoniella reveals pathogenesis evolution and contrasting modes of karyotype evolution via chromosome fusion or intercentromeric recombination.</title>
        <authorList>
            <person name="Coelho M.A."/>
            <person name="David-Palma M."/>
            <person name="Shea T."/>
            <person name="Bowers K."/>
            <person name="McGinley-Smith S."/>
            <person name="Mohammad A.W."/>
            <person name="Gnirke A."/>
            <person name="Yurkov A.M."/>
            <person name="Nowrousian M."/>
            <person name="Sun S."/>
            <person name="Cuomo C.A."/>
            <person name="Heitman J."/>
        </authorList>
    </citation>
    <scope>NUCLEOTIDE SEQUENCE [LARGE SCALE GENOMIC DNA]</scope>
    <source>
        <strain evidence="8 9">7685027</strain>
    </source>
</reference>
<evidence type="ECO:0000256" key="4">
    <source>
        <dbReference type="ARBA" id="ARBA00022989"/>
    </source>
</evidence>
<protein>
    <recommendedName>
        <fullName evidence="7">Amino acid transporter transmembrane domain-containing protein</fullName>
    </recommendedName>
</protein>
<organism evidence="8 9">
    <name type="scientific">Cryptococcus decagattii</name>
    <dbReference type="NCBI Taxonomy" id="1859122"/>
    <lineage>
        <taxon>Eukaryota</taxon>
        <taxon>Fungi</taxon>
        <taxon>Dikarya</taxon>
        <taxon>Basidiomycota</taxon>
        <taxon>Agaricomycotina</taxon>
        <taxon>Tremellomycetes</taxon>
        <taxon>Tremellales</taxon>
        <taxon>Cryptococcaceae</taxon>
        <taxon>Cryptococcus</taxon>
        <taxon>Cryptococcus gattii species complex</taxon>
    </lineage>
</organism>
<accession>A0ABZ2B2Y4</accession>
<keyword evidence="5 6" id="KW-0472">Membrane</keyword>
<feature type="domain" description="Amino acid transporter transmembrane" evidence="7">
    <location>
        <begin position="65"/>
        <end position="453"/>
    </location>
</feature>
<keyword evidence="9" id="KW-1185">Reference proteome</keyword>
<dbReference type="EMBL" id="CP143816">
    <property type="protein sequence ID" value="WVO24464.1"/>
    <property type="molecule type" value="Genomic_DNA"/>
</dbReference>
<dbReference type="Pfam" id="PF01490">
    <property type="entry name" value="Aa_trans"/>
    <property type="match status" value="1"/>
</dbReference>
<keyword evidence="4 6" id="KW-1133">Transmembrane helix</keyword>
<dbReference type="PANTHER" id="PTHR22950">
    <property type="entry name" value="AMINO ACID TRANSPORTER"/>
    <property type="match status" value="1"/>
</dbReference>